<organism evidence="2">
    <name type="scientific">Paulinella longichromatophora</name>
    <dbReference type="NCBI Taxonomy" id="1708747"/>
    <lineage>
        <taxon>Eukaryota</taxon>
        <taxon>Sar</taxon>
        <taxon>Rhizaria</taxon>
        <taxon>Cercozoa</taxon>
        <taxon>Imbricatea</taxon>
        <taxon>Silicofilosea</taxon>
        <taxon>Euglyphida</taxon>
        <taxon>Paulinellidae</taxon>
        <taxon>Paulinella</taxon>
    </lineage>
</organism>
<gene>
    <name evidence="2" type="ORF">PLO_194</name>
</gene>
<name>A0A2H4ZNW2_9EUKA</name>
<dbReference type="InterPro" id="IPR021325">
    <property type="entry name" value="CCB2/CCB4"/>
</dbReference>
<feature type="transmembrane region" description="Helical" evidence="1">
    <location>
        <begin position="52"/>
        <end position="76"/>
    </location>
</feature>
<keyword evidence="2" id="KW-0934">Plastid</keyword>
<dbReference type="PANTHER" id="PTHR34943:SF2">
    <property type="entry name" value="PROTEIN COFACTOR ASSEMBLY OF COMPLEX C SUBUNIT B CCB4, CHLOROPLASTIC"/>
    <property type="match status" value="1"/>
</dbReference>
<reference evidence="2" key="1">
    <citation type="submission" date="2017-10" db="EMBL/GenBank/DDBJ databases">
        <title>Paulinella longichromatophora chromatophore genome.</title>
        <authorList>
            <person name="Lhee D."/>
            <person name="Yoon H.S."/>
        </authorList>
    </citation>
    <scope>NUCLEOTIDE SEQUENCE</scope>
</reference>
<protein>
    <recommendedName>
        <fullName evidence="3">Cofactor assembly of complex C subunit B</fullName>
    </recommendedName>
</protein>
<geneLocation type="plastid" evidence="2"/>
<keyword evidence="1" id="KW-1133">Transmembrane helix</keyword>
<dbReference type="AlphaFoldDB" id="A0A2H4ZNW2"/>
<dbReference type="EMBL" id="MG264610">
    <property type="protein sequence ID" value="AUG32200.1"/>
    <property type="molecule type" value="Genomic_DNA"/>
</dbReference>
<keyword evidence="1" id="KW-0472">Membrane</keyword>
<proteinExistence type="predicted"/>
<feature type="transmembrane region" description="Helical" evidence="1">
    <location>
        <begin position="20"/>
        <end position="40"/>
    </location>
</feature>
<dbReference type="Pfam" id="PF11152">
    <property type="entry name" value="CCB2_CCB4"/>
    <property type="match status" value="1"/>
</dbReference>
<dbReference type="GO" id="GO:0009507">
    <property type="term" value="C:chloroplast"/>
    <property type="evidence" value="ECO:0007669"/>
    <property type="project" value="TreeGrafter"/>
</dbReference>
<sequence length="235" mass="25803">MSAHRDNVKSVKKSILDASWPPVARITFICGIIGLLTSILNQYFAISTSPPLIRASVLASLLAIGLMLVAILWTAIIPKVPERMIMGGRQGFTYSNNLPSSLINELAWGSHMILTATPAATLLIWWDGHCILRRGQLSQDAFVPGQICQRASEKEAAISLVNLELYPGRDEFNGILEGLPSVIVQPLGLRGWLIIGGWSVRCFSQSDETWIKGWAEKIRFGLESFTTVSEPLSSQ</sequence>
<evidence type="ECO:0008006" key="3">
    <source>
        <dbReference type="Google" id="ProtNLM"/>
    </source>
</evidence>
<accession>A0A2H4ZNW2</accession>
<keyword evidence="1" id="KW-0812">Transmembrane</keyword>
<dbReference type="GO" id="GO:0010190">
    <property type="term" value="P:cytochrome b6f complex assembly"/>
    <property type="evidence" value="ECO:0007669"/>
    <property type="project" value="TreeGrafter"/>
</dbReference>
<evidence type="ECO:0000256" key="1">
    <source>
        <dbReference type="SAM" id="Phobius"/>
    </source>
</evidence>
<dbReference type="InterPro" id="IPR044705">
    <property type="entry name" value="CCB4"/>
</dbReference>
<evidence type="ECO:0000313" key="2">
    <source>
        <dbReference type="EMBL" id="AUG32200.1"/>
    </source>
</evidence>
<dbReference type="PANTHER" id="PTHR34943">
    <property type="match status" value="1"/>
</dbReference>